<comment type="caution">
    <text evidence="1">The sequence shown here is derived from an EMBL/GenBank/DDBJ whole genome shotgun (WGS) entry which is preliminary data.</text>
</comment>
<sequence>MHGYAMLYLQLLSQGFELVERAGHDDEIPAFLCMDTSQLQPYASRGTCNQSGCESHGFSLFLLD</sequence>
<gene>
    <name evidence="1" type="ORF">P353_16865</name>
</gene>
<dbReference type="AlphaFoldDB" id="A0A096FDT0"/>
<dbReference type="EMBL" id="AWOR01000056">
    <property type="protein sequence ID" value="KGH27933.1"/>
    <property type="molecule type" value="Genomic_DNA"/>
</dbReference>
<evidence type="ECO:0000313" key="2">
    <source>
        <dbReference type="Proteomes" id="UP000029553"/>
    </source>
</evidence>
<organism evidence="1 2">
    <name type="scientific">Comamonas testosteroni</name>
    <name type="common">Pseudomonas testosteroni</name>
    <dbReference type="NCBI Taxonomy" id="285"/>
    <lineage>
        <taxon>Bacteria</taxon>
        <taxon>Pseudomonadati</taxon>
        <taxon>Pseudomonadota</taxon>
        <taxon>Betaproteobacteria</taxon>
        <taxon>Burkholderiales</taxon>
        <taxon>Comamonadaceae</taxon>
        <taxon>Comamonas</taxon>
    </lineage>
</organism>
<evidence type="ECO:0000313" key="1">
    <source>
        <dbReference type="EMBL" id="KGH27933.1"/>
    </source>
</evidence>
<proteinExistence type="predicted"/>
<dbReference type="Proteomes" id="UP000029553">
    <property type="component" value="Unassembled WGS sequence"/>
</dbReference>
<accession>A0A096FDT0</accession>
<reference evidence="1 2" key="1">
    <citation type="submission" date="2013-09" db="EMBL/GenBank/DDBJ databases">
        <title>High correlation between genotypes and phenotypes of environmental bacteria Comamonas testosteroni strains.</title>
        <authorList>
            <person name="Liu L."/>
            <person name="Zhu W."/>
            <person name="Xia X."/>
            <person name="Xu B."/>
            <person name="Luo M."/>
            <person name="Wang G."/>
        </authorList>
    </citation>
    <scope>NUCLEOTIDE SEQUENCE [LARGE SCALE GENOMIC DNA]</scope>
    <source>
        <strain evidence="1 2">JL40</strain>
    </source>
</reference>
<protein>
    <submittedName>
        <fullName evidence="1">Uncharacterized protein</fullName>
    </submittedName>
</protein>
<name>A0A096FDT0_COMTE</name>